<keyword evidence="2" id="KW-0812">Transmembrane</keyword>
<feature type="compositionally biased region" description="Acidic residues" evidence="1">
    <location>
        <begin position="38"/>
        <end position="47"/>
    </location>
</feature>
<feature type="compositionally biased region" description="Basic and acidic residues" evidence="1">
    <location>
        <begin position="17"/>
        <end position="28"/>
    </location>
</feature>
<evidence type="ECO:0000256" key="2">
    <source>
        <dbReference type="SAM" id="Phobius"/>
    </source>
</evidence>
<keyword evidence="2" id="KW-0472">Membrane</keyword>
<dbReference type="PANTHER" id="PTHR35297">
    <property type="entry name" value="PROTEIN, PUTATIVE-RELATED"/>
    <property type="match status" value="1"/>
</dbReference>
<feature type="region of interest" description="Disordered" evidence="1">
    <location>
        <begin position="1"/>
        <end position="47"/>
    </location>
</feature>
<dbReference type="PANTHER" id="PTHR35297:SF2">
    <property type="entry name" value="PROTEIN, PUTATIVE-RELATED"/>
    <property type="match status" value="1"/>
</dbReference>
<dbReference type="AlphaFoldDB" id="A0A4Y7KI59"/>
<dbReference type="Proteomes" id="UP000316621">
    <property type="component" value="Chromosome 7"/>
</dbReference>
<protein>
    <recommendedName>
        <fullName evidence="5">Transmembrane protein</fullName>
    </recommendedName>
</protein>
<feature type="compositionally biased region" description="Low complexity" evidence="1">
    <location>
        <begin position="1"/>
        <end position="14"/>
    </location>
</feature>
<dbReference type="Gramene" id="RZC71649">
    <property type="protein sequence ID" value="RZC71649"/>
    <property type="gene ID" value="C5167_034823"/>
</dbReference>
<gene>
    <name evidence="3" type="ORF">C5167_034823</name>
</gene>
<keyword evidence="4" id="KW-1185">Reference proteome</keyword>
<evidence type="ECO:0000256" key="1">
    <source>
        <dbReference type="SAM" id="MobiDB-lite"/>
    </source>
</evidence>
<keyword evidence="2" id="KW-1133">Transmembrane helix</keyword>
<organism evidence="3 4">
    <name type="scientific">Papaver somniferum</name>
    <name type="common">Opium poppy</name>
    <dbReference type="NCBI Taxonomy" id="3469"/>
    <lineage>
        <taxon>Eukaryota</taxon>
        <taxon>Viridiplantae</taxon>
        <taxon>Streptophyta</taxon>
        <taxon>Embryophyta</taxon>
        <taxon>Tracheophyta</taxon>
        <taxon>Spermatophyta</taxon>
        <taxon>Magnoliopsida</taxon>
        <taxon>Ranunculales</taxon>
        <taxon>Papaveraceae</taxon>
        <taxon>Papaveroideae</taxon>
        <taxon>Papaver</taxon>
    </lineage>
</organism>
<evidence type="ECO:0000313" key="3">
    <source>
        <dbReference type="EMBL" id="RZC71649.1"/>
    </source>
</evidence>
<dbReference type="EMBL" id="CM010721">
    <property type="protein sequence ID" value="RZC71649.1"/>
    <property type="molecule type" value="Genomic_DNA"/>
</dbReference>
<feature type="transmembrane region" description="Helical" evidence="2">
    <location>
        <begin position="80"/>
        <end position="98"/>
    </location>
</feature>
<dbReference type="OrthoDB" id="783427at2759"/>
<name>A0A4Y7KI59_PAPSO</name>
<accession>A0A4Y7KI59</accession>
<reference evidence="3 4" key="1">
    <citation type="journal article" date="2018" name="Science">
        <title>The opium poppy genome and morphinan production.</title>
        <authorList>
            <person name="Guo L."/>
            <person name="Winzer T."/>
            <person name="Yang X."/>
            <person name="Li Y."/>
            <person name="Ning Z."/>
            <person name="He Z."/>
            <person name="Teodor R."/>
            <person name="Lu Y."/>
            <person name="Bowser T.A."/>
            <person name="Graham I.A."/>
            <person name="Ye K."/>
        </authorList>
    </citation>
    <scope>NUCLEOTIDE SEQUENCE [LARGE SCALE GENOMIC DNA]</scope>
    <source>
        <strain evidence="4">cv. HN1</strain>
        <tissue evidence="3">Leaves</tissue>
    </source>
</reference>
<evidence type="ECO:0000313" key="4">
    <source>
        <dbReference type="Proteomes" id="UP000316621"/>
    </source>
</evidence>
<evidence type="ECO:0008006" key="5">
    <source>
        <dbReference type="Google" id="ProtNLM"/>
    </source>
</evidence>
<sequence>MQRQSLGGSSSPSSKLHLCEENDEEDKRKSQRLVVTDSDIDEEDENEDEIRVVVKKKKILEKSVNHHHHRSSSFTQTEKSIHLIPILTIFCILILYLVSYDPSQKDLVNIDGFRKTTSKQQLDSEEIDLSDLRRGGGDVLEIRSHRSLHEIHHHHKDDHSTNNNNRSRFHRKMIGDF</sequence>
<proteinExistence type="predicted"/>